<dbReference type="AlphaFoldDB" id="A0A1H2CVU5"/>
<dbReference type="STRING" id="113562.SAMN04489716_6967"/>
<dbReference type="EMBL" id="LT629758">
    <property type="protein sequence ID" value="SDT74387.1"/>
    <property type="molecule type" value="Genomic_DNA"/>
</dbReference>
<organism evidence="2 3">
    <name type="scientific">Actinoplanes derwentensis</name>
    <dbReference type="NCBI Taxonomy" id="113562"/>
    <lineage>
        <taxon>Bacteria</taxon>
        <taxon>Bacillati</taxon>
        <taxon>Actinomycetota</taxon>
        <taxon>Actinomycetes</taxon>
        <taxon>Micromonosporales</taxon>
        <taxon>Micromonosporaceae</taxon>
        <taxon>Actinoplanes</taxon>
    </lineage>
</organism>
<feature type="region of interest" description="Disordered" evidence="1">
    <location>
        <begin position="1"/>
        <end position="33"/>
    </location>
</feature>
<evidence type="ECO:0000313" key="2">
    <source>
        <dbReference type="EMBL" id="SDT74387.1"/>
    </source>
</evidence>
<dbReference type="Proteomes" id="UP000198688">
    <property type="component" value="Chromosome I"/>
</dbReference>
<dbReference type="RefSeq" id="WP_092550840.1">
    <property type="nucleotide sequence ID" value="NZ_BOMJ01000003.1"/>
</dbReference>
<evidence type="ECO:0000313" key="3">
    <source>
        <dbReference type="Proteomes" id="UP000198688"/>
    </source>
</evidence>
<name>A0A1H2CVU5_9ACTN</name>
<reference evidence="2 3" key="1">
    <citation type="submission" date="2016-10" db="EMBL/GenBank/DDBJ databases">
        <authorList>
            <person name="de Groot N.N."/>
        </authorList>
    </citation>
    <scope>NUCLEOTIDE SEQUENCE [LARGE SCALE GENOMIC DNA]</scope>
    <source>
        <strain evidence="2 3">DSM 43941</strain>
    </source>
</reference>
<protein>
    <submittedName>
        <fullName evidence="2">Uncharacterized protein</fullName>
    </submittedName>
</protein>
<sequence>MNLAPQNPTSTTTMTPSAEPASDSTVAGVSTEPTAEVSLDLDALNKFDVVDDAVAEPFLVRHQGHVFTFADPRDSDWKDLLQSIRNPVMAMRYALPEDQQDVFYGLRLEAWKINVLMERWHKHYKLPQQQDFAKLIAG</sequence>
<gene>
    <name evidence="2" type="ORF">SAMN04489716_6967</name>
</gene>
<proteinExistence type="predicted"/>
<evidence type="ECO:0000256" key="1">
    <source>
        <dbReference type="SAM" id="MobiDB-lite"/>
    </source>
</evidence>
<keyword evidence="3" id="KW-1185">Reference proteome</keyword>
<accession>A0A1H2CVU5</accession>